<dbReference type="SMART" id="SM00731">
    <property type="entry name" value="SprT"/>
    <property type="match status" value="1"/>
</dbReference>
<feature type="domain" description="SprT-like" evidence="2">
    <location>
        <begin position="39"/>
        <end position="206"/>
    </location>
</feature>
<dbReference type="VEuPathDB" id="FungiDB:jhhlp_002617"/>
<dbReference type="PANTHER" id="PTHR23099">
    <property type="entry name" value="TRANSCRIPTIONAL REGULATOR"/>
    <property type="match status" value="1"/>
</dbReference>
<dbReference type="Proteomes" id="UP000233524">
    <property type="component" value="Unassembled WGS sequence"/>
</dbReference>
<dbReference type="SUPFAM" id="SSF47095">
    <property type="entry name" value="HMG-box"/>
    <property type="match status" value="1"/>
</dbReference>
<evidence type="ECO:0000313" key="4">
    <source>
        <dbReference type="Proteomes" id="UP000233524"/>
    </source>
</evidence>
<dbReference type="AlphaFoldDB" id="A0A2N3NEH7"/>
<dbReference type="GO" id="GO:0005634">
    <property type="term" value="C:nucleus"/>
    <property type="evidence" value="ECO:0007669"/>
    <property type="project" value="TreeGrafter"/>
</dbReference>
<dbReference type="InterPro" id="IPR035240">
    <property type="entry name" value="SprT_Zn_ribbon"/>
</dbReference>
<keyword evidence="4" id="KW-1185">Reference proteome</keyword>
<protein>
    <recommendedName>
        <fullName evidence="2">SprT-like domain-containing protein</fullName>
    </recommendedName>
</protein>
<dbReference type="InParanoid" id="A0A2N3NEH7"/>
<dbReference type="EMBL" id="NLAX01000008">
    <property type="protein sequence ID" value="PKS10860.1"/>
    <property type="molecule type" value="Genomic_DNA"/>
</dbReference>
<dbReference type="STRING" id="41688.A0A2N3NEH7"/>
<reference evidence="3 4" key="1">
    <citation type="journal article" date="2017" name="G3 (Bethesda)">
        <title>First Draft Genome Sequence of the Pathogenic Fungus Lomentospora prolificans (Formerly Scedosporium prolificans).</title>
        <authorList>
            <person name="Luo R."/>
            <person name="Zimin A."/>
            <person name="Workman R."/>
            <person name="Fan Y."/>
            <person name="Pertea G."/>
            <person name="Grossman N."/>
            <person name="Wear M.P."/>
            <person name="Jia B."/>
            <person name="Miller H."/>
            <person name="Casadevall A."/>
            <person name="Timp W."/>
            <person name="Zhang S.X."/>
            <person name="Salzberg S.L."/>
        </authorList>
    </citation>
    <scope>NUCLEOTIDE SEQUENCE [LARGE SCALE GENOMIC DNA]</scope>
    <source>
        <strain evidence="3 4">JHH-5317</strain>
    </source>
</reference>
<dbReference type="Pfam" id="PF17283">
    <property type="entry name" value="Zn_ribbon_SprT"/>
    <property type="match status" value="1"/>
</dbReference>
<dbReference type="OrthoDB" id="20772at2759"/>
<dbReference type="GO" id="GO:0006950">
    <property type="term" value="P:response to stress"/>
    <property type="evidence" value="ECO:0007669"/>
    <property type="project" value="UniProtKB-ARBA"/>
</dbReference>
<dbReference type="InterPro" id="IPR036910">
    <property type="entry name" value="HMG_box_dom_sf"/>
</dbReference>
<sequence>MTHCCGGLESQRRSQSATERRTRQEFDEKKHLLAKTFLEELDDTLTNGQLAKLTKDTGGIKLNWTKKLITTAGRANWRKETVKAPTDNDMDSQPKHHASIDLAEKVIDNNQRLLNVIAHEFCHLANFMISGVTNRPHGKEFKAWASKCSEAFADRGIEVTTKHSYDINFKYIWKCVSCGIEYKRHSKSINPQRHRCGGCKDHLEQIKPPPRARNGLTEYHLFVQEQMKKIRLEYPGMLQRETMRMIADRWALLSQNKEVPGTAKGERGTVDSISISLDALEL</sequence>
<comment type="caution">
    <text evidence="3">The sequence shown here is derived from an EMBL/GenBank/DDBJ whole genome shotgun (WGS) entry which is preliminary data.</text>
</comment>
<dbReference type="Pfam" id="PF10263">
    <property type="entry name" value="SprT-like"/>
    <property type="match status" value="1"/>
</dbReference>
<evidence type="ECO:0000313" key="3">
    <source>
        <dbReference type="EMBL" id="PKS10860.1"/>
    </source>
</evidence>
<dbReference type="Gene3D" id="1.10.30.10">
    <property type="entry name" value="High mobility group box domain"/>
    <property type="match status" value="1"/>
</dbReference>
<accession>A0A2N3NEH7</accession>
<organism evidence="3 4">
    <name type="scientific">Lomentospora prolificans</name>
    <dbReference type="NCBI Taxonomy" id="41688"/>
    <lineage>
        <taxon>Eukaryota</taxon>
        <taxon>Fungi</taxon>
        <taxon>Dikarya</taxon>
        <taxon>Ascomycota</taxon>
        <taxon>Pezizomycotina</taxon>
        <taxon>Sordariomycetes</taxon>
        <taxon>Hypocreomycetidae</taxon>
        <taxon>Microascales</taxon>
        <taxon>Microascaceae</taxon>
        <taxon>Lomentospora</taxon>
    </lineage>
</organism>
<evidence type="ECO:0000259" key="2">
    <source>
        <dbReference type="SMART" id="SM00731"/>
    </source>
</evidence>
<proteinExistence type="predicted"/>
<dbReference type="InterPro" id="IPR006640">
    <property type="entry name" value="SprT-like_domain"/>
</dbReference>
<evidence type="ECO:0000256" key="1">
    <source>
        <dbReference type="SAM" id="MobiDB-lite"/>
    </source>
</evidence>
<feature type="region of interest" description="Disordered" evidence="1">
    <location>
        <begin position="1"/>
        <end position="25"/>
    </location>
</feature>
<name>A0A2N3NEH7_9PEZI</name>
<dbReference type="CDD" id="cd00084">
    <property type="entry name" value="HMG-box_SF"/>
    <property type="match status" value="1"/>
</dbReference>
<gene>
    <name evidence="3" type="ORF">jhhlp_002617</name>
</gene>
<dbReference type="PANTHER" id="PTHR23099:SF0">
    <property type="entry name" value="GERM CELL NUCLEAR ACIDIC PROTEIN"/>
    <property type="match status" value="1"/>
</dbReference>